<evidence type="ECO:0000259" key="4">
    <source>
        <dbReference type="PROSITE" id="PS50801"/>
    </source>
</evidence>
<sequence length="205" mass="20773">MPSDLLVAVGPGDARTRLLVVPPGVSVFTARSALDLAALTSNTAGASEIMDAASLLPPPPGTEPESVWESEGGRLYEGGGRPGPSGRRGGTAVALRQERAGPDRTLVRVSGEIDLMTAPECRAGLLAAVRPGAGRVVVDLSGVTFFGAAGVSMLAAVWNRAGEAGVDLRVAAPSAHVGRVLELAGAHGLPPVHATVQEALDHGRE</sequence>
<evidence type="ECO:0000256" key="1">
    <source>
        <dbReference type="ARBA" id="ARBA00009013"/>
    </source>
</evidence>
<evidence type="ECO:0000313" key="6">
    <source>
        <dbReference type="Proteomes" id="UP000572635"/>
    </source>
</evidence>
<dbReference type="Proteomes" id="UP000572635">
    <property type="component" value="Unassembled WGS sequence"/>
</dbReference>
<dbReference type="InterPro" id="IPR036513">
    <property type="entry name" value="STAS_dom_sf"/>
</dbReference>
<evidence type="ECO:0000256" key="3">
    <source>
        <dbReference type="SAM" id="MobiDB-lite"/>
    </source>
</evidence>
<feature type="domain" description="STAS" evidence="4">
    <location>
        <begin position="102"/>
        <end position="203"/>
    </location>
</feature>
<dbReference type="NCBIfam" id="TIGR00377">
    <property type="entry name" value="ant_ant_sig"/>
    <property type="match status" value="1"/>
</dbReference>
<comment type="similarity">
    <text evidence="1 2">Belongs to the anti-sigma-factor antagonist family.</text>
</comment>
<organism evidence="5 6">
    <name type="scientific">Nocardiopsis composta</name>
    <dbReference type="NCBI Taxonomy" id="157465"/>
    <lineage>
        <taxon>Bacteria</taxon>
        <taxon>Bacillati</taxon>
        <taxon>Actinomycetota</taxon>
        <taxon>Actinomycetes</taxon>
        <taxon>Streptosporangiales</taxon>
        <taxon>Nocardiopsidaceae</taxon>
        <taxon>Nocardiopsis</taxon>
    </lineage>
</organism>
<dbReference type="GO" id="GO:0043856">
    <property type="term" value="F:anti-sigma factor antagonist activity"/>
    <property type="evidence" value="ECO:0007669"/>
    <property type="project" value="InterPro"/>
</dbReference>
<proteinExistence type="inferred from homology"/>
<dbReference type="PROSITE" id="PS50801">
    <property type="entry name" value="STAS"/>
    <property type="match status" value="1"/>
</dbReference>
<feature type="compositionally biased region" description="Gly residues" evidence="3">
    <location>
        <begin position="75"/>
        <end position="89"/>
    </location>
</feature>
<dbReference type="PANTHER" id="PTHR33495:SF2">
    <property type="entry name" value="ANTI-SIGMA FACTOR ANTAGONIST TM_1081-RELATED"/>
    <property type="match status" value="1"/>
</dbReference>
<dbReference type="EMBL" id="JACHDB010000001">
    <property type="protein sequence ID" value="MBB5433416.1"/>
    <property type="molecule type" value="Genomic_DNA"/>
</dbReference>
<dbReference type="InterPro" id="IPR003658">
    <property type="entry name" value="Anti-sigma_ant"/>
</dbReference>
<dbReference type="CDD" id="cd07043">
    <property type="entry name" value="STAS_anti-anti-sigma_factors"/>
    <property type="match status" value="1"/>
</dbReference>
<reference evidence="5 6" key="1">
    <citation type="submission" date="2020-08" db="EMBL/GenBank/DDBJ databases">
        <title>Sequencing the genomes of 1000 actinobacteria strains.</title>
        <authorList>
            <person name="Klenk H.-P."/>
        </authorList>
    </citation>
    <scope>NUCLEOTIDE SEQUENCE [LARGE SCALE GENOMIC DNA]</scope>
    <source>
        <strain evidence="5 6">DSM 44551</strain>
    </source>
</reference>
<dbReference type="InterPro" id="IPR058548">
    <property type="entry name" value="MlaB-like_STAS"/>
</dbReference>
<dbReference type="PANTHER" id="PTHR33495">
    <property type="entry name" value="ANTI-SIGMA FACTOR ANTAGONIST TM_1081-RELATED-RELATED"/>
    <property type="match status" value="1"/>
</dbReference>
<keyword evidence="6" id="KW-1185">Reference proteome</keyword>
<evidence type="ECO:0000256" key="2">
    <source>
        <dbReference type="RuleBase" id="RU003749"/>
    </source>
</evidence>
<protein>
    <recommendedName>
        <fullName evidence="2">Anti-sigma factor antagonist</fullName>
    </recommendedName>
</protein>
<dbReference type="Pfam" id="PF13466">
    <property type="entry name" value="STAS_2"/>
    <property type="match status" value="1"/>
</dbReference>
<accession>A0A7W8QPW8</accession>
<comment type="caution">
    <text evidence="5">The sequence shown here is derived from an EMBL/GenBank/DDBJ whole genome shotgun (WGS) entry which is preliminary data.</text>
</comment>
<dbReference type="SUPFAM" id="SSF52091">
    <property type="entry name" value="SpoIIaa-like"/>
    <property type="match status" value="1"/>
</dbReference>
<dbReference type="Gene3D" id="3.30.750.24">
    <property type="entry name" value="STAS domain"/>
    <property type="match status" value="1"/>
</dbReference>
<evidence type="ECO:0000313" key="5">
    <source>
        <dbReference type="EMBL" id="MBB5433416.1"/>
    </source>
</evidence>
<name>A0A7W8QPW8_9ACTN</name>
<feature type="region of interest" description="Disordered" evidence="3">
    <location>
        <begin position="57"/>
        <end position="90"/>
    </location>
</feature>
<dbReference type="AlphaFoldDB" id="A0A7W8QPW8"/>
<dbReference type="InterPro" id="IPR002645">
    <property type="entry name" value="STAS_dom"/>
</dbReference>
<gene>
    <name evidence="5" type="ORF">HDA36_003500</name>
</gene>